<dbReference type="RefSeq" id="XP_013760476.1">
    <property type="nucleotide sequence ID" value="XM_013905022.1"/>
</dbReference>
<keyword evidence="3" id="KW-0690">Ribosome biogenesis</keyword>
<dbReference type="InterPro" id="IPR036986">
    <property type="entry name" value="S4_RNA-bd_sf"/>
</dbReference>
<evidence type="ECO:0000313" key="13">
    <source>
        <dbReference type="Proteomes" id="UP000054408"/>
    </source>
</evidence>
<evidence type="ECO:0000256" key="7">
    <source>
        <dbReference type="ARBA" id="ARBA00069727"/>
    </source>
</evidence>
<gene>
    <name evidence="12" type="ORF">AMSG_03147</name>
</gene>
<dbReference type="GO" id="GO:0032040">
    <property type="term" value="C:small-subunit processome"/>
    <property type="evidence" value="ECO:0007669"/>
    <property type="project" value="TreeGrafter"/>
</dbReference>
<proteinExistence type="inferred from homology"/>
<feature type="domain" description="Small ribosomal subunit protein uS4 N-terminal" evidence="11">
    <location>
        <begin position="4"/>
        <end position="107"/>
    </location>
</feature>
<dbReference type="Pfam" id="PF01479">
    <property type="entry name" value="S4"/>
    <property type="match status" value="1"/>
</dbReference>
<comment type="similarity">
    <text evidence="2">Belongs to the universal ribosomal protein uS4 family.</text>
</comment>
<dbReference type="Pfam" id="PF00163">
    <property type="entry name" value="Ribosomal_S4"/>
    <property type="match status" value="1"/>
</dbReference>
<organism evidence="12 13">
    <name type="scientific">Thecamonas trahens ATCC 50062</name>
    <dbReference type="NCBI Taxonomy" id="461836"/>
    <lineage>
        <taxon>Eukaryota</taxon>
        <taxon>Apusozoa</taxon>
        <taxon>Apusomonadida</taxon>
        <taxon>Apusomonadidae</taxon>
        <taxon>Thecamonas</taxon>
    </lineage>
</organism>
<dbReference type="PANTHER" id="PTHR11831">
    <property type="entry name" value="30S 40S RIBOSOMAL PROTEIN"/>
    <property type="match status" value="1"/>
</dbReference>
<dbReference type="CDD" id="cd00165">
    <property type="entry name" value="S4"/>
    <property type="match status" value="1"/>
</dbReference>
<keyword evidence="5" id="KW-0539">Nucleus</keyword>
<evidence type="ECO:0000259" key="10">
    <source>
        <dbReference type="SMART" id="SM00363"/>
    </source>
</evidence>
<comment type="subcellular location">
    <subcellularLocation>
        <location evidence="1">Nucleus</location>
        <location evidence="1">Nucleolus</location>
    </subcellularLocation>
</comment>
<dbReference type="GO" id="GO:0030515">
    <property type="term" value="F:snoRNA binding"/>
    <property type="evidence" value="ECO:0007669"/>
    <property type="project" value="TreeGrafter"/>
</dbReference>
<dbReference type="GO" id="GO:0042274">
    <property type="term" value="P:ribosomal small subunit biogenesis"/>
    <property type="evidence" value="ECO:0007669"/>
    <property type="project" value="TreeGrafter"/>
</dbReference>
<dbReference type="InterPro" id="IPR002942">
    <property type="entry name" value="S4_RNA-bd"/>
</dbReference>
<dbReference type="eggNOG" id="KOG4655">
    <property type="taxonomic scope" value="Eukaryota"/>
</dbReference>
<keyword evidence="13" id="KW-1185">Reference proteome</keyword>
<dbReference type="GO" id="GO:0019843">
    <property type="term" value="F:rRNA binding"/>
    <property type="evidence" value="ECO:0007669"/>
    <property type="project" value="InterPro"/>
</dbReference>
<dbReference type="InterPro" id="IPR001912">
    <property type="entry name" value="Ribosomal_uS4_N"/>
</dbReference>
<protein>
    <recommendedName>
        <fullName evidence="7">U3 small nucleolar ribonucleoprotein protein IMP3</fullName>
    </recommendedName>
    <alternativeName>
        <fullName evidence="8">U3 small nucleolar ribonucleoprotein protein imp3</fullName>
    </alternativeName>
</protein>
<dbReference type="GeneID" id="25562775"/>
<dbReference type="STRING" id="461836.A0A0L0D3H2"/>
<accession>A0A0L0D3H2</accession>
<evidence type="ECO:0000256" key="8">
    <source>
        <dbReference type="ARBA" id="ARBA00072223"/>
    </source>
</evidence>
<dbReference type="Gene3D" id="3.10.290.10">
    <property type="entry name" value="RNA-binding S4 domain"/>
    <property type="match status" value="1"/>
</dbReference>
<dbReference type="FunFam" id="3.10.290.10:FF:000006">
    <property type="entry name" value="U3 small nucleolar ribonucleoprotein IMP3"/>
    <property type="match status" value="1"/>
</dbReference>
<name>A0A0L0D3H2_THETB</name>
<dbReference type="GO" id="GO:0006364">
    <property type="term" value="P:rRNA processing"/>
    <property type="evidence" value="ECO:0007669"/>
    <property type="project" value="TreeGrafter"/>
</dbReference>
<evidence type="ECO:0000256" key="4">
    <source>
        <dbReference type="ARBA" id="ARBA00022884"/>
    </source>
</evidence>
<evidence type="ECO:0000256" key="6">
    <source>
        <dbReference type="ARBA" id="ARBA00023274"/>
    </source>
</evidence>
<keyword evidence="6 12" id="KW-0687">Ribonucleoprotein</keyword>
<dbReference type="EMBL" id="GL349443">
    <property type="protein sequence ID" value="KNC46711.1"/>
    <property type="molecule type" value="Genomic_DNA"/>
</dbReference>
<dbReference type="SMART" id="SM00363">
    <property type="entry name" value="S4"/>
    <property type="match status" value="1"/>
</dbReference>
<evidence type="ECO:0000313" key="12">
    <source>
        <dbReference type="EMBL" id="KNC46711.1"/>
    </source>
</evidence>
<sequence>MVRKLKHHERKLLRKTDFMDWKRSNNLREIEVMRRYHIEKREDYMQYNRVCGKITKLANKLKSAEATSEFRIKMTASLLEKLYEMGVINSKRSLGKASAVTTAAFCRRRLAVVIVRLKFAQSVAEAARMVRQGHFRVGTNVVTDPAYHVTRKMEDHVAFVDTSSIRRKVLKYNDKLDDYDLLL</sequence>
<evidence type="ECO:0000259" key="11">
    <source>
        <dbReference type="SMART" id="SM01390"/>
    </source>
</evidence>
<dbReference type="PROSITE" id="PS50889">
    <property type="entry name" value="S4"/>
    <property type="match status" value="1"/>
</dbReference>
<evidence type="ECO:0000256" key="9">
    <source>
        <dbReference type="PROSITE-ProRule" id="PRU00182"/>
    </source>
</evidence>
<dbReference type="OMA" id="FRIKHEQ"/>
<keyword evidence="4 9" id="KW-0694">RNA-binding</keyword>
<evidence type="ECO:0000256" key="3">
    <source>
        <dbReference type="ARBA" id="ARBA00022517"/>
    </source>
</evidence>
<dbReference type="PANTHER" id="PTHR11831:SF1">
    <property type="entry name" value="U3 SMALL NUCLEOLAR RIBONUCLEOPROTEIN PROTEIN IMP3"/>
    <property type="match status" value="1"/>
</dbReference>
<feature type="domain" description="RNA-binding S4" evidence="10">
    <location>
        <begin position="108"/>
        <end position="173"/>
    </location>
</feature>
<dbReference type="Proteomes" id="UP000054408">
    <property type="component" value="Unassembled WGS sequence"/>
</dbReference>
<reference evidence="12 13" key="1">
    <citation type="submission" date="2010-05" db="EMBL/GenBank/DDBJ databases">
        <title>The Genome Sequence of Thecamonas trahens ATCC 50062.</title>
        <authorList>
            <consortium name="The Broad Institute Genome Sequencing Platform"/>
            <person name="Russ C."/>
            <person name="Cuomo C."/>
            <person name="Shea T."/>
            <person name="Young S.K."/>
            <person name="Zeng Q."/>
            <person name="Koehrsen M."/>
            <person name="Haas B."/>
            <person name="Borodovsky M."/>
            <person name="Guigo R."/>
            <person name="Alvarado L."/>
            <person name="Berlin A."/>
            <person name="Bochicchio J."/>
            <person name="Borenstein D."/>
            <person name="Chapman S."/>
            <person name="Chen Z."/>
            <person name="Freedman E."/>
            <person name="Gellesch M."/>
            <person name="Goldberg J."/>
            <person name="Griggs A."/>
            <person name="Gujja S."/>
            <person name="Heilman E."/>
            <person name="Heiman D."/>
            <person name="Hepburn T."/>
            <person name="Howarth C."/>
            <person name="Jen D."/>
            <person name="Larson L."/>
            <person name="Mehta T."/>
            <person name="Park D."/>
            <person name="Pearson M."/>
            <person name="Roberts A."/>
            <person name="Saif S."/>
            <person name="Shenoy N."/>
            <person name="Sisk P."/>
            <person name="Stolte C."/>
            <person name="Sykes S."/>
            <person name="Thomson T."/>
            <person name="Walk T."/>
            <person name="White J."/>
            <person name="Yandava C."/>
            <person name="Burger G."/>
            <person name="Gray M.W."/>
            <person name="Holland P.W.H."/>
            <person name="King N."/>
            <person name="Lang F.B.F."/>
            <person name="Roger A.J."/>
            <person name="Ruiz-Trillo I."/>
            <person name="Lander E."/>
            <person name="Nusbaum C."/>
        </authorList>
    </citation>
    <scope>NUCLEOTIDE SEQUENCE [LARGE SCALE GENOMIC DNA]</scope>
    <source>
        <strain evidence="12 13">ATCC 50062</strain>
    </source>
</reference>
<evidence type="ECO:0000256" key="1">
    <source>
        <dbReference type="ARBA" id="ARBA00004604"/>
    </source>
</evidence>
<dbReference type="SUPFAM" id="SSF55174">
    <property type="entry name" value="Alpha-L RNA-binding motif"/>
    <property type="match status" value="1"/>
</dbReference>
<dbReference type="SMART" id="SM01390">
    <property type="entry name" value="Ribosomal_S4"/>
    <property type="match status" value="1"/>
</dbReference>
<dbReference type="AlphaFoldDB" id="A0A0L0D3H2"/>
<dbReference type="InterPro" id="IPR022801">
    <property type="entry name" value="Ribosomal_uS4"/>
</dbReference>
<dbReference type="OrthoDB" id="10248812at2759"/>
<evidence type="ECO:0000256" key="5">
    <source>
        <dbReference type="ARBA" id="ARBA00023242"/>
    </source>
</evidence>
<dbReference type="GO" id="GO:0034457">
    <property type="term" value="C:Mpp10 complex"/>
    <property type="evidence" value="ECO:0007669"/>
    <property type="project" value="TreeGrafter"/>
</dbReference>
<evidence type="ECO:0000256" key="2">
    <source>
        <dbReference type="ARBA" id="ARBA00007465"/>
    </source>
</evidence>